<dbReference type="EMBL" id="BDQX01000187">
    <property type="protein sequence ID" value="GBG09019.1"/>
    <property type="molecule type" value="Genomic_DNA"/>
</dbReference>
<keyword evidence="5" id="KW-1185">Reference proteome</keyword>
<dbReference type="Pfam" id="PF17836">
    <property type="entry name" value="PglD_N"/>
    <property type="match status" value="1"/>
</dbReference>
<evidence type="ECO:0000313" key="4">
    <source>
        <dbReference type="EMBL" id="GBG09019.1"/>
    </source>
</evidence>
<feature type="site" description="Increases basicity of active site His" evidence="1">
    <location>
        <position position="124"/>
    </location>
</feature>
<dbReference type="AlphaFoldDB" id="A0A2R5ETL1"/>
<feature type="binding site" evidence="2">
    <location>
        <position position="54"/>
    </location>
    <ligand>
        <name>substrate</name>
    </ligand>
</feature>
<dbReference type="InterPro" id="IPR001451">
    <property type="entry name" value="Hexapep"/>
</dbReference>
<sequence>MIDTIERQGAYEIIGLLDGGKPVGEQVYGYRVLGDETWLADRNNQAGGAIAAIGDNWTRGLVVRGISRIRPELPFVTAVHPAASVARGARIGAGSVVMAGSVVGSDAEIGEHAILYAGSCIEHDSRIGSFVSLAPKAATGGNAAIGDYTAVAIGASIIHGVAVGEHCVIGAGSTVVRNIASHTVAYGTPARAVRSRTSGERYL</sequence>
<keyword evidence="4" id="KW-0808">Transferase</keyword>
<dbReference type="Gene3D" id="2.160.10.10">
    <property type="entry name" value="Hexapeptide repeat proteins"/>
    <property type="match status" value="1"/>
</dbReference>
<protein>
    <submittedName>
        <fullName evidence="4">Transferase</fullName>
    </submittedName>
</protein>
<dbReference type="NCBIfam" id="TIGR03570">
    <property type="entry name" value="NeuD_NnaD"/>
    <property type="match status" value="1"/>
</dbReference>
<dbReference type="CDD" id="cd03360">
    <property type="entry name" value="LbH_AT_putative"/>
    <property type="match status" value="1"/>
</dbReference>
<dbReference type="InterPro" id="IPR020019">
    <property type="entry name" value="AcTrfase_PglD-like"/>
</dbReference>
<dbReference type="GO" id="GO:0016740">
    <property type="term" value="F:transferase activity"/>
    <property type="evidence" value="ECO:0007669"/>
    <property type="project" value="UniProtKB-KW"/>
</dbReference>
<evidence type="ECO:0000259" key="3">
    <source>
        <dbReference type="Pfam" id="PF17836"/>
    </source>
</evidence>
<organism evidence="4 5">
    <name type="scientific">Paenibacillus agaridevorans</name>
    <dbReference type="NCBI Taxonomy" id="171404"/>
    <lineage>
        <taxon>Bacteria</taxon>
        <taxon>Bacillati</taxon>
        <taxon>Bacillota</taxon>
        <taxon>Bacilli</taxon>
        <taxon>Bacillales</taxon>
        <taxon>Paenibacillaceae</taxon>
        <taxon>Paenibacillus</taxon>
    </lineage>
</organism>
<dbReference type="SUPFAM" id="SSF51161">
    <property type="entry name" value="Trimeric LpxA-like enzymes"/>
    <property type="match status" value="1"/>
</dbReference>
<name>A0A2R5ETL1_9BACL</name>
<gene>
    <name evidence="4" type="ORF">PAT3040_03639</name>
</gene>
<dbReference type="PANTHER" id="PTHR43300:SF7">
    <property type="entry name" value="UDP-N-ACETYLBACILLOSAMINE N-ACETYLTRANSFERASE"/>
    <property type="match status" value="1"/>
</dbReference>
<comment type="caution">
    <text evidence="4">The sequence shown here is derived from an EMBL/GenBank/DDBJ whole genome shotgun (WGS) entry which is preliminary data.</text>
</comment>
<proteinExistence type="predicted"/>
<evidence type="ECO:0000256" key="2">
    <source>
        <dbReference type="PIRSR" id="PIRSR620019-2"/>
    </source>
</evidence>
<feature type="active site" description="Proton acceptor" evidence="1">
    <location>
        <position position="123"/>
    </location>
</feature>
<dbReference type="PANTHER" id="PTHR43300">
    <property type="entry name" value="ACETYLTRANSFERASE"/>
    <property type="match status" value="1"/>
</dbReference>
<dbReference type="InterPro" id="IPR011004">
    <property type="entry name" value="Trimer_LpxA-like_sf"/>
</dbReference>
<dbReference type="Pfam" id="PF00132">
    <property type="entry name" value="Hexapep"/>
    <property type="match status" value="1"/>
</dbReference>
<feature type="domain" description="PglD N-terminal" evidence="3">
    <location>
        <begin position="2"/>
        <end position="63"/>
    </location>
</feature>
<dbReference type="InterPro" id="IPR041561">
    <property type="entry name" value="PglD_N"/>
</dbReference>
<dbReference type="InterPro" id="IPR050179">
    <property type="entry name" value="Trans_hexapeptide_repeat"/>
</dbReference>
<dbReference type="Gene3D" id="3.40.50.20">
    <property type="match status" value="1"/>
</dbReference>
<evidence type="ECO:0000256" key="1">
    <source>
        <dbReference type="PIRSR" id="PIRSR620019-1"/>
    </source>
</evidence>
<evidence type="ECO:0000313" key="5">
    <source>
        <dbReference type="Proteomes" id="UP000245202"/>
    </source>
</evidence>
<reference evidence="4 5" key="1">
    <citation type="submission" date="2017-08" db="EMBL/GenBank/DDBJ databases">
        <title>Substantial Increase in Enzyme Production by Combined Drug-Resistance Mutations in Paenibacillus agaridevorans.</title>
        <authorList>
            <person name="Tanaka Y."/>
            <person name="Funane K."/>
            <person name="Hosaka T."/>
            <person name="Shiwa Y."/>
            <person name="Fujita N."/>
            <person name="Miyazaki T."/>
            <person name="Yoshikawa H."/>
            <person name="Murakami K."/>
            <person name="Kasahara K."/>
            <person name="Inaoka T."/>
            <person name="Hiraga Y."/>
            <person name="Ochi K."/>
        </authorList>
    </citation>
    <scope>NUCLEOTIDE SEQUENCE [LARGE SCALE GENOMIC DNA]</scope>
    <source>
        <strain evidence="4 5">T-3040</strain>
    </source>
</reference>
<accession>A0A2R5ETL1</accession>
<dbReference type="Proteomes" id="UP000245202">
    <property type="component" value="Unassembled WGS sequence"/>
</dbReference>
<feature type="binding site" evidence="2">
    <location>
        <position position="153"/>
    </location>
    <ligand>
        <name>acetyl-CoA</name>
        <dbReference type="ChEBI" id="CHEBI:57288"/>
    </ligand>
</feature>